<keyword evidence="2" id="KW-1185">Reference proteome</keyword>
<gene>
    <name evidence="1" type="ORF">R5R33_12100</name>
</gene>
<accession>A0AAU0MWU1</accession>
<dbReference type="RefSeq" id="WP_318952958.1">
    <property type="nucleotide sequence ID" value="NZ_CP137555.1"/>
</dbReference>
<protein>
    <submittedName>
        <fullName evidence="1">ELM1/GtrOC1 family putative glycosyltransferase</fullName>
    </submittedName>
</protein>
<dbReference type="InterPro" id="IPR009367">
    <property type="entry name" value="Elm1-like"/>
</dbReference>
<organism evidence="1 2">
    <name type="scientific">Microbulbifer pacificus</name>
    <dbReference type="NCBI Taxonomy" id="407164"/>
    <lineage>
        <taxon>Bacteria</taxon>
        <taxon>Pseudomonadati</taxon>
        <taxon>Pseudomonadota</taxon>
        <taxon>Gammaproteobacteria</taxon>
        <taxon>Cellvibrionales</taxon>
        <taxon>Microbulbiferaceae</taxon>
        <taxon>Microbulbifer</taxon>
    </lineage>
</organism>
<dbReference type="Pfam" id="PF06258">
    <property type="entry name" value="Mito_fiss_Elm1"/>
    <property type="match status" value="1"/>
</dbReference>
<dbReference type="EMBL" id="CP137555">
    <property type="protein sequence ID" value="WOX04480.1"/>
    <property type="molecule type" value="Genomic_DNA"/>
</dbReference>
<evidence type="ECO:0000313" key="1">
    <source>
        <dbReference type="EMBL" id="WOX04480.1"/>
    </source>
</evidence>
<reference evidence="1 2" key="1">
    <citation type="submission" date="2023-10" db="EMBL/GenBank/DDBJ databases">
        <title>Description of Microbulbifer bruguierae sp. nov., isolated from the sediments of mangrove plant Bruguiera sexangula and comparative genomic analyses of the genus Microbulbifer.</title>
        <authorList>
            <person name="Long M."/>
        </authorList>
    </citation>
    <scope>NUCLEOTIDE SEQUENCE [LARGE SCALE GENOMIC DNA]</scope>
    <source>
        <strain evidence="1 2">SPO729</strain>
    </source>
</reference>
<proteinExistence type="predicted"/>
<dbReference type="KEGG" id="mpaf:R5R33_12100"/>
<dbReference type="AlphaFoldDB" id="A0AAU0MWU1"/>
<name>A0AAU0MWU1_9GAMM</name>
<dbReference type="Proteomes" id="UP001302477">
    <property type="component" value="Chromosome"/>
</dbReference>
<evidence type="ECO:0000313" key="2">
    <source>
        <dbReference type="Proteomes" id="UP001302477"/>
    </source>
</evidence>
<sequence>MLLTIWRFMDGNRAHEKQSAALVSGLRSCLGADAVRCHDLACCELNISLWGSLPDSLHQLPRPDLILGAGHGSHWPVLRARRAFGGRSVVILQPSLPLSWFDFVIVPEHDRPPPLPNVILTRGALTEPLPELPFESQRALLLFGGPSKHFFWDATRVATATAQLLKQPLQWQVSDSRRTPEGTLVHCADNGAELHPWQQCPPGWLAEQMAAAGQIWVTGDSVSMIFEALQSRARVGVITLPSRHSRNKIRSAVQRLLDDGLVHEWTGSDADLPAGIPTPGVPFAQQVSCARALLRRCGWPLSSPSYQVSAGVTQ</sequence>